<reference evidence="2" key="1">
    <citation type="journal article" date="2020" name="Stud. Mycol.">
        <title>101 Dothideomycetes genomes: a test case for predicting lifestyles and emergence of pathogens.</title>
        <authorList>
            <person name="Haridas S."/>
            <person name="Albert R."/>
            <person name="Binder M."/>
            <person name="Bloem J."/>
            <person name="Labutti K."/>
            <person name="Salamov A."/>
            <person name="Andreopoulos B."/>
            <person name="Baker S."/>
            <person name="Barry K."/>
            <person name="Bills G."/>
            <person name="Bluhm B."/>
            <person name="Cannon C."/>
            <person name="Castanera R."/>
            <person name="Culley D."/>
            <person name="Daum C."/>
            <person name="Ezra D."/>
            <person name="Gonzalez J."/>
            <person name="Henrissat B."/>
            <person name="Kuo A."/>
            <person name="Liang C."/>
            <person name="Lipzen A."/>
            <person name="Lutzoni F."/>
            <person name="Magnuson J."/>
            <person name="Mondo S."/>
            <person name="Nolan M."/>
            <person name="Ohm R."/>
            <person name="Pangilinan J."/>
            <person name="Park H.-J."/>
            <person name="Ramirez L."/>
            <person name="Alfaro M."/>
            <person name="Sun H."/>
            <person name="Tritt A."/>
            <person name="Yoshinaga Y."/>
            <person name="Zwiers L.-H."/>
            <person name="Turgeon B."/>
            <person name="Goodwin S."/>
            <person name="Spatafora J."/>
            <person name="Crous P."/>
            <person name="Grigoriev I."/>
        </authorList>
    </citation>
    <scope>NUCLEOTIDE SEQUENCE</scope>
    <source>
        <strain evidence="2">CBS 109.77</strain>
    </source>
</reference>
<evidence type="ECO:0000256" key="1">
    <source>
        <dbReference type="SAM" id="MobiDB-lite"/>
    </source>
</evidence>
<evidence type="ECO:0000313" key="3">
    <source>
        <dbReference type="Proteomes" id="UP000799757"/>
    </source>
</evidence>
<proteinExistence type="predicted"/>
<dbReference type="EMBL" id="MU001968">
    <property type="protein sequence ID" value="KAF2792468.1"/>
    <property type="molecule type" value="Genomic_DNA"/>
</dbReference>
<dbReference type="Proteomes" id="UP000799757">
    <property type="component" value="Unassembled WGS sequence"/>
</dbReference>
<feature type="region of interest" description="Disordered" evidence="1">
    <location>
        <begin position="480"/>
        <end position="610"/>
    </location>
</feature>
<organism evidence="2 3">
    <name type="scientific">Melanomma pulvis-pyrius CBS 109.77</name>
    <dbReference type="NCBI Taxonomy" id="1314802"/>
    <lineage>
        <taxon>Eukaryota</taxon>
        <taxon>Fungi</taxon>
        <taxon>Dikarya</taxon>
        <taxon>Ascomycota</taxon>
        <taxon>Pezizomycotina</taxon>
        <taxon>Dothideomycetes</taxon>
        <taxon>Pleosporomycetidae</taxon>
        <taxon>Pleosporales</taxon>
        <taxon>Melanommataceae</taxon>
        <taxon>Melanomma</taxon>
    </lineage>
</organism>
<accession>A0A6A6X844</accession>
<feature type="compositionally biased region" description="Polar residues" evidence="1">
    <location>
        <begin position="51"/>
        <end position="69"/>
    </location>
</feature>
<name>A0A6A6X844_9PLEO</name>
<dbReference type="AlphaFoldDB" id="A0A6A6X844"/>
<sequence length="646" mass="72325">MEIQVFKGLRRLAPGRFILLSQPAKRSPQKSSFSDHGYQTPDQHPIPANTAIFSTMSGTPDSSRATPVSSFPVPGRANSVASSSQSGIAKRRLDSISTASPIRPTSGTESTPDYPPRNKRAKTETSGRDLSHITILPAPSTPTTSLAQPTQATPGLLGNWFRGRKVWEVTKNIELNDEGQVYVLLRDHSANAIDDKTPVLRIRCSRTTISGIAKGYNWTSMFQGKAKGSEIHMPEEDDVEALLFILRTAHRNTDDIPEELSMEQVVKIATICHKYSAVGKIRDAVIPRIPKLYAFEKLSIGKETTWRDELNMIQIDIDVAKRDFLLKPGNEEWLFVAWTFGFKNSFAELLSHVVRTCKLTATAERQLLNAKGQPFRGRFPLVVIDHIKKTRERYLNNILTLTYEYARELLLPEKYFANARGAELKHAWELCGKFYIELRSLGLLPTQPKVEDVHQISIQNLEQHLRNDEGSRVLRRFTNDATYGGKQDGDGNVTKHDGNHMGGFMSMSFGDESDGEEYNGEESNGEKSDEEKSDEEEFDEEESDEVESDGVESDREESDGEESHSEESDEEMAEDSPQDKESLLIQIQEAEDKKDGASVSRREVENAAASNLSEQVLWDLHLSRAMAGIDDVPAEFAAYLEEQASK</sequence>
<feature type="compositionally biased region" description="Acidic residues" evidence="1">
    <location>
        <begin position="531"/>
        <end position="560"/>
    </location>
</feature>
<feature type="compositionally biased region" description="Polar residues" evidence="1">
    <location>
        <begin position="141"/>
        <end position="151"/>
    </location>
</feature>
<feature type="compositionally biased region" description="Basic and acidic residues" evidence="1">
    <location>
        <begin position="590"/>
        <end position="605"/>
    </location>
</feature>
<feature type="region of interest" description="Disordered" evidence="1">
    <location>
        <begin position="21"/>
        <end position="151"/>
    </location>
</feature>
<keyword evidence="3" id="KW-1185">Reference proteome</keyword>
<dbReference type="OrthoDB" id="5275938at2759"/>
<feature type="compositionally biased region" description="Acidic residues" evidence="1">
    <location>
        <begin position="567"/>
        <end position="576"/>
    </location>
</feature>
<protein>
    <submittedName>
        <fullName evidence="2">Uncharacterized protein</fullName>
    </submittedName>
</protein>
<feature type="compositionally biased region" description="Acidic residues" evidence="1">
    <location>
        <begin position="511"/>
        <end position="520"/>
    </location>
</feature>
<gene>
    <name evidence="2" type="ORF">K505DRAFT_387399</name>
</gene>
<feature type="compositionally biased region" description="Basic and acidic residues" evidence="1">
    <location>
        <begin position="487"/>
        <end position="499"/>
    </location>
</feature>
<feature type="compositionally biased region" description="Polar residues" evidence="1">
    <location>
        <begin position="95"/>
        <end position="111"/>
    </location>
</feature>
<evidence type="ECO:0000313" key="2">
    <source>
        <dbReference type="EMBL" id="KAF2792468.1"/>
    </source>
</evidence>
<feature type="compositionally biased region" description="Basic and acidic residues" evidence="1">
    <location>
        <begin position="121"/>
        <end position="131"/>
    </location>
</feature>